<comment type="caution">
    <text evidence="1">The sequence shown here is derived from an EMBL/GenBank/DDBJ whole genome shotgun (WGS) entry which is preliminary data.</text>
</comment>
<proteinExistence type="predicted"/>
<dbReference type="InterPro" id="IPR027417">
    <property type="entry name" value="P-loop_NTPase"/>
</dbReference>
<evidence type="ECO:0000313" key="1">
    <source>
        <dbReference type="EMBL" id="RGW77185.1"/>
    </source>
</evidence>
<dbReference type="InterPro" id="IPR043504">
    <property type="entry name" value="Peptidase_S1_PA_chymotrypsin"/>
</dbReference>
<dbReference type="GO" id="GO:0008233">
    <property type="term" value="F:peptidase activity"/>
    <property type="evidence" value="ECO:0007669"/>
    <property type="project" value="UniProtKB-KW"/>
</dbReference>
<dbReference type="Gene3D" id="3.40.50.300">
    <property type="entry name" value="P-loop containing nucleotide triphosphate hydrolases"/>
    <property type="match status" value="1"/>
</dbReference>
<dbReference type="EMBL" id="QSAV01000038">
    <property type="protein sequence ID" value="RGW77185.1"/>
    <property type="molecule type" value="Genomic_DNA"/>
</dbReference>
<reference evidence="1 2" key="1">
    <citation type="submission" date="2018-08" db="EMBL/GenBank/DDBJ databases">
        <title>A genome reference for cultivated species of the human gut microbiota.</title>
        <authorList>
            <person name="Zou Y."/>
            <person name="Xue W."/>
            <person name="Luo G."/>
        </authorList>
    </citation>
    <scope>NUCLEOTIDE SEQUENCE [LARGE SCALE GENOMIC DNA]</scope>
    <source>
        <strain evidence="1 2">AF10-17</strain>
    </source>
</reference>
<sequence length="1346" mass="157227">MNMNYPIELRKTIYASVVPVKCGNERGSGFFISPDVLISARHVVADYVLYNQPVIIKTDKDVLCDVISLGEDGECIDVVLLKCKDYQQDDYLKLLSDVFNENRLLTIVGYPKEFGGCSELISMSVQDRLGTQKKDYDTMVVRTDSLAFTSYKGFSGSPVLNEKGSAIGIAIKEYHSSLGYVSIKSIVNRLEKNGVEVSYDWQSEDFSPLGRGTSQRQVQKAISYAALRYNRELHVSNDRLDHEINLFAKNEIKDDILTQLKRIETLARDCTLEFRDCLNNYQQGKFEDLYDRLLEWKDNHDEKDMTSTTLDFYHDVFPKLYPLIERNKLANTSVFLLKGNAGMGKTHYLCATAERLCKEMNVYLLFGSQFVENLEFESQLYEMMNLKGNDLQKLNAEMIRENTNALIMIDALNEGATESFWDIAMQRMRYCLKNCKHIKLLITFRNDENFHLKIPFQNIEIEGFADKTDEAINKYFKYYHIEDENGILQQKFQKEFQEPLFLSMFCVVAQRDMEYTLEDFTYSGLFHQYIKYRNEGVSKGVDEDPHRNITERALMKFANYSLYYNACNDISRKKARHYADQICRNRTWSKSLLFWLLKENLVLSTGLAGESLMFGYQKMGDFLMADVFAHNKMSDEEKLDFILEKGCNRKFYGYRRFIIALLSEWELTPALLQKKKSLNGEMVQLVLYSLKHYGKNNQVVFDWIKNNNIYNLRLLHDFFPNLSFDVFYSAHQVLKGLDMNMRDRVWSLMVNDEYSSRYDEERLNRFVNLDFDRSSEDDWKKVILMICWMCTSPHPFVRGKVLRKLVSLFDENPSMSLFTLDEFHDCNDPYVIQVCTCAIYGHLLRKHDAKEGAEVAEKILLYFYQESKAPDDILIRQWSMLILAIADELNPNAGYFGKINPPFSSPNPFGLMIDDKDKIKDDYFGTSKGAWRMYETLYGFSDFRRYIIGTNSHDGSYVFMQETKGNINALPLVDIMQLVANIAKHDFNWNDELGKLDDNVYSTDRYNNLTERFGKKYLWLALYKADALLSDNYQVVDNSRYVFSPTKEDIVPIPYPWHTREYSRIDPSVHGESDALPYTQFQSSVMEDVTTTTNEQWLAEDYPVQKPRLIVTDEDSSEWIVLTCYDGHKTNAESDTVKDLFLFSNAGFIKKDELEIFEKWAKNQNFYGRWMPECRNGSIDYLWNEYPWAPTYKRTIGDIEVFVREYNNKKFHLHLSYEAQLQENWIGLDENNVNLREASMPNHQMMESLDLYTAERGVIRDKTNHSVVARNFAIGKMNGLAIRKVYLDKYLSENEMTLVFYSLGEKYVRGKDNYQTLGKRHDLSGAYYYENGRINEIQAMHISNTL</sequence>
<name>A0AA92W9F2_9BACT</name>
<keyword evidence="1" id="KW-0378">Hydrolase</keyword>
<dbReference type="Proteomes" id="UP000285776">
    <property type="component" value="Unassembled WGS sequence"/>
</dbReference>
<gene>
    <name evidence="1" type="ORF">DWV53_11145</name>
</gene>
<dbReference type="Gene3D" id="2.40.10.10">
    <property type="entry name" value="Trypsin-like serine proteases"/>
    <property type="match status" value="2"/>
</dbReference>
<dbReference type="Pfam" id="PF13365">
    <property type="entry name" value="Trypsin_2"/>
    <property type="match status" value="1"/>
</dbReference>
<accession>A0AA92W9F2</accession>
<dbReference type="SUPFAM" id="SSF52540">
    <property type="entry name" value="P-loop containing nucleoside triphosphate hydrolases"/>
    <property type="match status" value="1"/>
</dbReference>
<organism evidence="1 2">
    <name type="scientific">Segatella copri</name>
    <dbReference type="NCBI Taxonomy" id="165179"/>
    <lineage>
        <taxon>Bacteria</taxon>
        <taxon>Pseudomonadati</taxon>
        <taxon>Bacteroidota</taxon>
        <taxon>Bacteroidia</taxon>
        <taxon>Bacteroidales</taxon>
        <taxon>Prevotellaceae</taxon>
        <taxon>Segatella</taxon>
    </lineage>
</organism>
<dbReference type="SUPFAM" id="SSF50494">
    <property type="entry name" value="Trypsin-like serine proteases"/>
    <property type="match status" value="1"/>
</dbReference>
<keyword evidence="1" id="KW-0645">Protease</keyword>
<evidence type="ECO:0000313" key="2">
    <source>
        <dbReference type="Proteomes" id="UP000285776"/>
    </source>
</evidence>
<dbReference type="InterPro" id="IPR009003">
    <property type="entry name" value="Peptidase_S1_PA"/>
</dbReference>
<dbReference type="GO" id="GO:0006508">
    <property type="term" value="P:proteolysis"/>
    <property type="evidence" value="ECO:0007669"/>
    <property type="project" value="UniProtKB-KW"/>
</dbReference>
<protein>
    <submittedName>
        <fullName evidence="1">Serine protease</fullName>
    </submittedName>
</protein>